<dbReference type="Pfam" id="PF00392">
    <property type="entry name" value="GntR"/>
    <property type="match status" value="1"/>
</dbReference>
<keyword evidence="6" id="KW-1185">Reference proteome</keyword>
<dbReference type="Gene3D" id="1.20.120.530">
    <property type="entry name" value="GntR ligand-binding domain-like"/>
    <property type="match status" value="1"/>
</dbReference>
<proteinExistence type="predicted"/>
<keyword evidence="3" id="KW-0804">Transcription</keyword>
<evidence type="ECO:0000259" key="4">
    <source>
        <dbReference type="PROSITE" id="PS50949"/>
    </source>
</evidence>
<dbReference type="SUPFAM" id="SSF46785">
    <property type="entry name" value="Winged helix' DNA-binding domain"/>
    <property type="match status" value="1"/>
</dbReference>
<dbReference type="SUPFAM" id="SSF48008">
    <property type="entry name" value="GntR ligand-binding domain-like"/>
    <property type="match status" value="1"/>
</dbReference>
<dbReference type="InterPro" id="IPR036388">
    <property type="entry name" value="WH-like_DNA-bd_sf"/>
</dbReference>
<organism evidence="5 6">
    <name type="scientific">Pigmentiphaga soli</name>
    <dbReference type="NCBI Taxonomy" id="1007095"/>
    <lineage>
        <taxon>Bacteria</taxon>
        <taxon>Pseudomonadati</taxon>
        <taxon>Pseudomonadota</taxon>
        <taxon>Betaproteobacteria</taxon>
        <taxon>Burkholderiales</taxon>
        <taxon>Alcaligenaceae</taxon>
        <taxon>Pigmentiphaga</taxon>
    </lineage>
</organism>
<accession>A0ABP8GFB9</accession>
<dbReference type="InterPro" id="IPR011711">
    <property type="entry name" value="GntR_C"/>
</dbReference>
<evidence type="ECO:0000313" key="5">
    <source>
        <dbReference type="EMBL" id="GAA4323306.1"/>
    </source>
</evidence>
<sequence length="241" mass="27368">MSGLAGEPGVYQTKKQSVVETLRHWILIGRLEPGQRLDQEWLAATLNVSRMPLRQALVQLSADGLIINRPHSSSIVTPLSVALLEDVYASRKALEAMLAEAGARRVDQDTLQAMEKIIEKQETVVENGDTESYVRLDRLFHALLYRASGYEQSCALIERLRDTSDRYVRFYAQDRHGAHKSILEHWKILRALEKQQPLQVKQIIEQHIGDGYAALMSIVREHERRTAADLNVHEPAKDPES</sequence>
<dbReference type="Pfam" id="PF07729">
    <property type="entry name" value="FCD"/>
    <property type="match status" value="1"/>
</dbReference>
<reference evidence="6" key="1">
    <citation type="journal article" date="2019" name="Int. J. Syst. Evol. Microbiol.">
        <title>The Global Catalogue of Microorganisms (GCM) 10K type strain sequencing project: providing services to taxonomists for standard genome sequencing and annotation.</title>
        <authorList>
            <consortium name="The Broad Institute Genomics Platform"/>
            <consortium name="The Broad Institute Genome Sequencing Center for Infectious Disease"/>
            <person name="Wu L."/>
            <person name="Ma J."/>
        </authorList>
    </citation>
    <scope>NUCLEOTIDE SEQUENCE [LARGE SCALE GENOMIC DNA]</scope>
    <source>
        <strain evidence="6">JCM 17666</strain>
    </source>
</reference>
<protein>
    <submittedName>
        <fullName evidence="5">GntR family transcriptional regulator</fullName>
    </submittedName>
</protein>
<evidence type="ECO:0000256" key="3">
    <source>
        <dbReference type="ARBA" id="ARBA00023163"/>
    </source>
</evidence>
<keyword evidence="2" id="KW-0238">DNA-binding</keyword>
<gene>
    <name evidence="5" type="ORF">GCM10023144_04060</name>
</gene>
<dbReference type="SMART" id="SM00895">
    <property type="entry name" value="FCD"/>
    <property type="match status" value="1"/>
</dbReference>
<dbReference type="InterPro" id="IPR008920">
    <property type="entry name" value="TF_FadR/GntR_C"/>
</dbReference>
<dbReference type="RefSeq" id="WP_345245787.1">
    <property type="nucleotide sequence ID" value="NZ_BAABFO010000001.1"/>
</dbReference>
<dbReference type="PANTHER" id="PTHR43537:SF41">
    <property type="entry name" value="TRANSCRIPTIONAL REGULATORY PROTEIN"/>
    <property type="match status" value="1"/>
</dbReference>
<keyword evidence="1" id="KW-0805">Transcription regulation</keyword>
<feature type="domain" description="HTH gntR-type" evidence="4">
    <location>
        <begin position="12"/>
        <end position="79"/>
    </location>
</feature>
<evidence type="ECO:0000256" key="1">
    <source>
        <dbReference type="ARBA" id="ARBA00023015"/>
    </source>
</evidence>
<dbReference type="PROSITE" id="PS50949">
    <property type="entry name" value="HTH_GNTR"/>
    <property type="match status" value="1"/>
</dbReference>
<dbReference type="SMART" id="SM00345">
    <property type="entry name" value="HTH_GNTR"/>
    <property type="match status" value="1"/>
</dbReference>
<evidence type="ECO:0000256" key="2">
    <source>
        <dbReference type="ARBA" id="ARBA00023125"/>
    </source>
</evidence>
<dbReference type="InterPro" id="IPR036390">
    <property type="entry name" value="WH_DNA-bd_sf"/>
</dbReference>
<dbReference type="Gene3D" id="1.10.10.10">
    <property type="entry name" value="Winged helix-like DNA-binding domain superfamily/Winged helix DNA-binding domain"/>
    <property type="match status" value="1"/>
</dbReference>
<comment type="caution">
    <text evidence="5">The sequence shown here is derived from an EMBL/GenBank/DDBJ whole genome shotgun (WGS) entry which is preliminary data.</text>
</comment>
<dbReference type="Proteomes" id="UP001501671">
    <property type="component" value="Unassembled WGS sequence"/>
</dbReference>
<dbReference type="CDD" id="cd07377">
    <property type="entry name" value="WHTH_GntR"/>
    <property type="match status" value="1"/>
</dbReference>
<dbReference type="EMBL" id="BAABFO010000001">
    <property type="protein sequence ID" value="GAA4323306.1"/>
    <property type="molecule type" value="Genomic_DNA"/>
</dbReference>
<dbReference type="InterPro" id="IPR000524">
    <property type="entry name" value="Tscrpt_reg_HTH_GntR"/>
</dbReference>
<dbReference type="PANTHER" id="PTHR43537">
    <property type="entry name" value="TRANSCRIPTIONAL REGULATOR, GNTR FAMILY"/>
    <property type="match status" value="1"/>
</dbReference>
<evidence type="ECO:0000313" key="6">
    <source>
        <dbReference type="Proteomes" id="UP001501671"/>
    </source>
</evidence>
<name>A0ABP8GFB9_9BURK</name>